<dbReference type="GO" id="GO:0005506">
    <property type="term" value="F:iron ion binding"/>
    <property type="evidence" value="ECO:0007669"/>
    <property type="project" value="InterPro"/>
</dbReference>
<dbReference type="GO" id="GO:0005789">
    <property type="term" value="C:endoplasmic reticulum membrane"/>
    <property type="evidence" value="ECO:0007669"/>
    <property type="project" value="UniProtKB-SubCell"/>
</dbReference>
<dbReference type="KEGG" id="acep:105623545"/>
<evidence type="ECO:0000313" key="17">
    <source>
        <dbReference type="EnsemblMetazoa" id="XP_012060330.1"/>
    </source>
</evidence>
<gene>
    <name evidence="17" type="primary">105623545</name>
</gene>
<dbReference type="EnsemblMetazoa" id="XM_012204940.1">
    <property type="protein sequence ID" value="XP_012060330.1"/>
    <property type="gene ID" value="LOC105623545"/>
</dbReference>
<keyword evidence="16" id="KW-1133">Transmembrane helix</keyword>
<dbReference type="OrthoDB" id="7532262at2759"/>
<dbReference type="PROSITE" id="PS00086">
    <property type="entry name" value="CYTOCHROME_P450"/>
    <property type="match status" value="1"/>
</dbReference>
<dbReference type="EMBL" id="ADTU01002146">
    <property type="status" value="NOT_ANNOTATED_CDS"/>
    <property type="molecule type" value="Genomic_DNA"/>
</dbReference>
<evidence type="ECO:0000256" key="13">
    <source>
        <dbReference type="ARBA" id="ARBA00023136"/>
    </source>
</evidence>
<evidence type="ECO:0000256" key="4">
    <source>
        <dbReference type="ARBA" id="ARBA00004406"/>
    </source>
</evidence>
<dbReference type="GO" id="GO:0020037">
    <property type="term" value="F:heme binding"/>
    <property type="evidence" value="ECO:0007669"/>
    <property type="project" value="InterPro"/>
</dbReference>
<dbReference type="EMBL" id="ADTU01002150">
    <property type="status" value="NOT_ANNOTATED_CDS"/>
    <property type="molecule type" value="Genomic_DNA"/>
</dbReference>
<dbReference type="EMBL" id="ADTU01002149">
    <property type="status" value="NOT_ANNOTATED_CDS"/>
    <property type="molecule type" value="Genomic_DNA"/>
</dbReference>
<dbReference type="PANTHER" id="PTHR24291">
    <property type="entry name" value="CYTOCHROME P450 FAMILY 4"/>
    <property type="match status" value="1"/>
</dbReference>
<keyword evidence="18" id="KW-1185">Reference proteome</keyword>
<evidence type="ECO:0000256" key="5">
    <source>
        <dbReference type="ARBA" id="ARBA00010617"/>
    </source>
</evidence>
<keyword evidence="10 15" id="KW-0560">Oxidoreductase</keyword>
<evidence type="ECO:0000256" key="9">
    <source>
        <dbReference type="ARBA" id="ARBA00022848"/>
    </source>
</evidence>
<dbReference type="InParanoid" id="A0A158NS22"/>
<evidence type="ECO:0000256" key="2">
    <source>
        <dbReference type="ARBA" id="ARBA00003690"/>
    </source>
</evidence>
<comment type="similarity">
    <text evidence="5 15">Belongs to the cytochrome P450 family.</text>
</comment>
<organism evidence="17 18">
    <name type="scientific">Atta cephalotes</name>
    <name type="common">Leafcutter ant</name>
    <dbReference type="NCBI Taxonomy" id="12957"/>
    <lineage>
        <taxon>Eukaryota</taxon>
        <taxon>Metazoa</taxon>
        <taxon>Ecdysozoa</taxon>
        <taxon>Arthropoda</taxon>
        <taxon>Hexapoda</taxon>
        <taxon>Insecta</taxon>
        <taxon>Pterygota</taxon>
        <taxon>Neoptera</taxon>
        <taxon>Endopterygota</taxon>
        <taxon>Hymenoptera</taxon>
        <taxon>Apocrita</taxon>
        <taxon>Aculeata</taxon>
        <taxon>Formicoidea</taxon>
        <taxon>Formicidae</taxon>
        <taxon>Myrmicinae</taxon>
        <taxon>Atta</taxon>
    </lineage>
</organism>
<keyword evidence="13 16" id="KW-0472">Membrane</keyword>
<dbReference type="GO" id="GO:0004497">
    <property type="term" value="F:monooxygenase activity"/>
    <property type="evidence" value="ECO:0007669"/>
    <property type="project" value="UniProtKB-KW"/>
</dbReference>
<reference evidence="17" key="2">
    <citation type="submission" date="2016-04" db="UniProtKB">
        <authorList>
            <consortium name="EnsemblMetazoa"/>
        </authorList>
    </citation>
    <scope>IDENTIFICATION</scope>
</reference>
<dbReference type="InterPro" id="IPR036396">
    <property type="entry name" value="Cyt_P450_sf"/>
</dbReference>
<reference evidence="18" key="1">
    <citation type="journal article" date="2011" name="PLoS Genet.">
        <title>The genome sequence of the leaf-cutter ant Atta cephalotes reveals insights into its obligate symbiotic lifestyle.</title>
        <authorList>
            <person name="Suen G."/>
            <person name="Teiling C."/>
            <person name="Li L."/>
            <person name="Holt C."/>
            <person name="Abouheif E."/>
            <person name="Bornberg-Bauer E."/>
            <person name="Bouffard P."/>
            <person name="Caldera E.J."/>
            <person name="Cash E."/>
            <person name="Cavanaugh A."/>
            <person name="Denas O."/>
            <person name="Elhaik E."/>
            <person name="Fave M.J."/>
            <person name="Gadau J."/>
            <person name="Gibson J.D."/>
            <person name="Graur D."/>
            <person name="Grubbs K.J."/>
            <person name="Hagen D.E."/>
            <person name="Harkins T.T."/>
            <person name="Helmkampf M."/>
            <person name="Hu H."/>
            <person name="Johnson B.R."/>
            <person name="Kim J."/>
            <person name="Marsh S.E."/>
            <person name="Moeller J.A."/>
            <person name="Munoz-Torres M.C."/>
            <person name="Murphy M.C."/>
            <person name="Naughton M.C."/>
            <person name="Nigam S."/>
            <person name="Overson R."/>
            <person name="Rajakumar R."/>
            <person name="Reese J.T."/>
            <person name="Scott J.J."/>
            <person name="Smith C.R."/>
            <person name="Tao S."/>
            <person name="Tsutsui N.D."/>
            <person name="Viljakainen L."/>
            <person name="Wissler L."/>
            <person name="Yandell M.D."/>
            <person name="Zimmer F."/>
            <person name="Taylor J."/>
            <person name="Slater S.C."/>
            <person name="Clifton S.W."/>
            <person name="Warren W.C."/>
            <person name="Elsik C.G."/>
            <person name="Smith C.D."/>
            <person name="Weinstock G.M."/>
            <person name="Gerardo N.M."/>
            <person name="Currie C.R."/>
        </authorList>
    </citation>
    <scope>NUCLEOTIDE SEQUENCE [LARGE SCALE GENOMIC DNA]</scope>
</reference>
<evidence type="ECO:0000256" key="7">
    <source>
        <dbReference type="ARBA" id="ARBA00022723"/>
    </source>
</evidence>
<dbReference type="SUPFAM" id="SSF48264">
    <property type="entry name" value="Cytochrome P450"/>
    <property type="match status" value="1"/>
</dbReference>
<keyword evidence="8" id="KW-0256">Endoplasmic reticulum</keyword>
<comment type="subcellular location">
    <subcellularLocation>
        <location evidence="4">Endoplasmic reticulum membrane</location>
        <topology evidence="4">Peripheral membrane protein</topology>
    </subcellularLocation>
    <subcellularLocation>
        <location evidence="3">Microsome membrane</location>
        <topology evidence="3">Peripheral membrane protein</topology>
    </subcellularLocation>
</comment>
<dbReference type="Gene3D" id="1.10.630.10">
    <property type="entry name" value="Cytochrome P450"/>
    <property type="match status" value="1"/>
</dbReference>
<keyword evidence="9" id="KW-0492">Microsome</keyword>
<accession>A0A158NS22</accession>
<proteinExistence type="inferred from homology"/>
<evidence type="ECO:0000256" key="1">
    <source>
        <dbReference type="ARBA" id="ARBA00001971"/>
    </source>
</evidence>
<evidence type="ECO:0000256" key="8">
    <source>
        <dbReference type="ARBA" id="ARBA00022824"/>
    </source>
</evidence>
<evidence type="ECO:0000256" key="10">
    <source>
        <dbReference type="ARBA" id="ARBA00023002"/>
    </source>
</evidence>
<dbReference type="STRING" id="12957.A0A158NS22"/>
<dbReference type="Proteomes" id="UP000005205">
    <property type="component" value="Unassembled WGS sequence"/>
</dbReference>
<keyword evidence="11 14" id="KW-0408">Iron</keyword>
<feature type="binding site" description="axial binding residue" evidence="14">
    <location>
        <position position="435"/>
    </location>
    <ligand>
        <name>heme</name>
        <dbReference type="ChEBI" id="CHEBI:30413"/>
    </ligand>
    <ligandPart>
        <name>Fe</name>
        <dbReference type="ChEBI" id="CHEBI:18248"/>
    </ligandPart>
</feature>
<evidence type="ECO:0000256" key="14">
    <source>
        <dbReference type="PIRSR" id="PIRSR602401-1"/>
    </source>
</evidence>
<name>A0A158NS22_ATTCE</name>
<keyword evidence="12 15" id="KW-0503">Monooxygenase</keyword>
<dbReference type="PRINTS" id="PR00463">
    <property type="entry name" value="EP450I"/>
</dbReference>
<dbReference type="Pfam" id="PF00067">
    <property type="entry name" value="p450"/>
    <property type="match status" value="1"/>
</dbReference>
<evidence type="ECO:0000256" key="16">
    <source>
        <dbReference type="SAM" id="Phobius"/>
    </source>
</evidence>
<evidence type="ECO:0000256" key="12">
    <source>
        <dbReference type="ARBA" id="ARBA00023033"/>
    </source>
</evidence>
<keyword evidence="6 14" id="KW-0349">Heme</keyword>
<dbReference type="PRINTS" id="PR00385">
    <property type="entry name" value="P450"/>
</dbReference>
<dbReference type="InterPro" id="IPR001128">
    <property type="entry name" value="Cyt_P450"/>
</dbReference>
<sequence length="507" mass="59812">MLFVIIALSLTCVAISFFVQNYRLFFAFLTMKPLLEPLSLPFIGIFLFLYRYNSMVWTKFTETYSSPFRICLGPYLFIVVHELDQIKAVLKNRHSLDKSIVYNCLKPVFDMGLLTASESTWTESRKIIAPAFGMMPMKEYFNIFVQESLILTEDLEKIAQSENEIECLDHLCRCTLKIACDTMMGVKMERNLIDEWWKISASQRQIWQYRFRNVLLVPDIIFNFTSWRGKQQECLNSFHSIIEKIIQQRTNESSTMFTNNDTSHTRFYDILMHSFRNGKFTQKEIMDNIFTMLGASSDTTATVVHFVIIMMANFPETQEKAYKELLEIYGTETPKFAPVKYEDLQHMHYLDCIIKETLRLFPIVPMIGRKLTEDLKMGEFVLPKGADVIISLMGMHRNEKYWPNPLMFNPDRFLQEKTNCVPYYYIPFSDGPRNCIGLKYAMMSMKVILATLIRTFCKKFRRNRQHRSYQRQGCVAHNHWQDGNLSIWRRPRISHYYCSDVNNMMTN</sequence>
<evidence type="ECO:0000256" key="3">
    <source>
        <dbReference type="ARBA" id="ARBA00004174"/>
    </source>
</evidence>
<dbReference type="InterPro" id="IPR050196">
    <property type="entry name" value="Cytochrome_P450_Monoox"/>
</dbReference>
<evidence type="ECO:0008006" key="19">
    <source>
        <dbReference type="Google" id="ProtNLM"/>
    </source>
</evidence>
<dbReference type="GO" id="GO:0016705">
    <property type="term" value="F:oxidoreductase activity, acting on paired donors, with incorporation or reduction of molecular oxygen"/>
    <property type="evidence" value="ECO:0007669"/>
    <property type="project" value="InterPro"/>
</dbReference>
<dbReference type="InterPro" id="IPR017972">
    <property type="entry name" value="Cyt_P450_CS"/>
</dbReference>
<comment type="cofactor">
    <cofactor evidence="1 14">
        <name>heme</name>
        <dbReference type="ChEBI" id="CHEBI:30413"/>
    </cofactor>
</comment>
<dbReference type="AlphaFoldDB" id="A0A158NS22"/>
<protein>
    <recommendedName>
        <fullName evidence="19">Cytochrome P450</fullName>
    </recommendedName>
</protein>
<dbReference type="EMBL" id="ADTU01002147">
    <property type="status" value="NOT_ANNOTATED_CDS"/>
    <property type="molecule type" value="Genomic_DNA"/>
</dbReference>
<keyword evidence="7 14" id="KW-0479">Metal-binding</keyword>
<dbReference type="EMBL" id="ADTU01002145">
    <property type="status" value="NOT_ANNOTATED_CDS"/>
    <property type="molecule type" value="Genomic_DNA"/>
</dbReference>
<dbReference type="InterPro" id="IPR002401">
    <property type="entry name" value="Cyt_P450_E_grp-I"/>
</dbReference>
<comment type="function">
    <text evidence="2">May be involved in the metabolism of insect hormones and in the breakdown of synthetic insecticides.</text>
</comment>
<evidence type="ECO:0000313" key="18">
    <source>
        <dbReference type="Proteomes" id="UP000005205"/>
    </source>
</evidence>
<evidence type="ECO:0000256" key="6">
    <source>
        <dbReference type="ARBA" id="ARBA00022617"/>
    </source>
</evidence>
<dbReference type="PANTHER" id="PTHR24291:SF189">
    <property type="entry name" value="CYTOCHROME P450 4C3-RELATED"/>
    <property type="match status" value="1"/>
</dbReference>
<dbReference type="EMBL" id="ADTU01002148">
    <property type="status" value="NOT_ANNOTATED_CDS"/>
    <property type="molecule type" value="Genomic_DNA"/>
</dbReference>
<feature type="transmembrane region" description="Helical" evidence="16">
    <location>
        <begin position="24"/>
        <end position="50"/>
    </location>
</feature>
<keyword evidence="16" id="KW-0812">Transmembrane</keyword>
<evidence type="ECO:0000256" key="11">
    <source>
        <dbReference type="ARBA" id="ARBA00023004"/>
    </source>
</evidence>
<evidence type="ECO:0000256" key="15">
    <source>
        <dbReference type="RuleBase" id="RU000461"/>
    </source>
</evidence>